<evidence type="ECO:0000313" key="1">
    <source>
        <dbReference type="EMBL" id="KZV15242.1"/>
    </source>
</evidence>
<dbReference type="PANTHER" id="PTHR34355:SF1">
    <property type="entry name" value="JOSEPHIN-LIKE PROTEIN"/>
    <property type="match status" value="1"/>
</dbReference>
<dbReference type="AlphaFoldDB" id="A0A2Z7A8N5"/>
<sequence length="114" mass="12934">MSQRVSLAPELTAPYTKQCAKKVGGNKRRLIPKTCAFRLPKVSRFSLSRFLRCIKANVAKARRFASCRTRCSRKVSSTCLTRLRSYVDTVDLHRAEAVEDCIEFMNSSCASLKR</sequence>
<name>A0A2Z7A8N5_9LAMI</name>
<gene>
    <name evidence="1" type="ORF">F511_26388</name>
</gene>
<organism evidence="1 2">
    <name type="scientific">Dorcoceras hygrometricum</name>
    <dbReference type="NCBI Taxonomy" id="472368"/>
    <lineage>
        <taxon>Eukaryota</taxon>
        <taxon>Viridiplantae</taxon>
        <taxon>Streptophyta</taxon>
        <taxon>Embryophyta</taxon>
        <taxon>Tracheophyta</taxon>
        <taxon>Spermatophyta</taxon>
        <taxon>Magnoliopsida</taxon>
        <taxon>eudicotyledons</taxon>
        <taxon>Gunneridae</taxon>
        <taxon>Pentapetalae</taxon>
        <taxon>asterids</taxon>
        <taxon>lamiids</taxon>
        <taxon>Lamiales</taxon>
        <taxon>Gesneriaceae</taxon>
        <taxon>Didymocarpoideae</taxon>
        <taxon>Trichosporeae</taxon>
        <taxon>Loxocarpinae</taxon>
        <taxon>Dorcoceras</taxon>
    </lineage>
</organism>
<proteinExistence type="predicted"/>
<keyword evidence="2" id="KW-1185">Reference proteome</keyword>
<reference evidence="1 2" key="1">
    <citation type="journal article" date="2015" name="Proc. Natl. Acad. Sci. U.S.A.">
        <title>The resurrection genome of Boea hygrometrica: A blueprint for survival of dehydration.</title>
        <authorList>
            <person name="Xiao L."/>
            <person name="Yang G."/>
            <person name="Zhang L."/>
            <person name="Yang X."/>
            <person name="Zhao S."/>
            <person name="Ji Z."/>
            <person name="Zhou Q."/>
            <person name="Hu M."/>
            <person name="Wang Y."/>
            <person name="Chen M."/>
            <person name="Xu Y."/>
            <person name="Jin H."/>
            <person name="Xiao X."/>
            <person name="Hu G."/>
            <person name="Bao F."/>
            <person name="Hu Y."/>
            <person name="Wan P."/>
            <person name="Li L."/>
            <person name="Deng X."/>
            <person name="Kuang T."/>
            <person name="Xiang C."/>
            <person name="Zhu J.K."/>
            <person name="Oliver M.J."/>
            <person name="He Y."/>
        </authorList>
    </citation>
    <scope>NUCLEOTIDE SEQUENCE [LARGE SCALE GENOMIC DNA]</scope>
    <source>
        <strain evidence="2">cv. XS01</strain>
    </source>
</reference>
<dbReference type="Proteomes" id="UP000250235">
    <property type="component" value="Unassembled WGS sequence"/>
</dbReference>
<accession>A0A2Z7A8N5</accession>
<protein>
    <submittedName>
        <fullName evidence="1">Uncharacterized protein</fullName>
    </submittedName>
</protein>
<dbReference type="OrthoDB" id="727341at2759"/>
<dbReference type="PANTHER" id="PTHR34355">
    <property type="entry name" value="JOSEPHIN-LIKE PROTEIN"/>
    <property type="match status" value="1"/>
</dbReference>
<evidence type="ECO:0000313" key="2">
    <source>
        <dbReference type="Proteomes" id="UP000250235"/>
    </source>
</evidence>
<dbReference type="EMBL" id="KV020109">
    <property type="protein sequence ID" value="KZV15242.1"/>
    <property type="molecule type" value="Genomic_DNA"/>
</dbReference>